<evidence type="ECO:0008006" key="3">
    <source>
        <dbReference type="Google" id="ProtNLM"/>
    </source>
</evidence>
<keyword evidence="2" id="KW-1185">Reference proteome</keyword>
<gene>
    <name evidence="1" type="ORF">JYB88_07410</name>
</gene>
<protein>
    <recommendedName>
        <fullName evidence="3">DUF4279 domain-containing protein</fullName>
    </recommendedName>
</protein>
<dbReference type="KEGG" id="scyp:JYB88_07410"/>
<sequence>MNIAILRVCGKLEDLERLREDYTFEVYSQWKKGDPISKTKTFSESGFKVSIPDGNSPKDMIEILSSLLLELSAKKIDFRDYGVTAEIDIGFGVGEEKQFVATYDLSLPFLELAVKCGVSISMSSYPVDEEDETN</sequence>
<evidence type="ECO:0000313" key="2">
    <source>
        <dbReference type="Proteomes" id="UP000663281"/>
    </source>
</evidence>
<dbReference type="RefSeq" id="WP_203326899.1">
    <property type="nucleotide sequence ID" value="NZ_CP071504.1"/>
</dbReference>
<proteinExistence type="predicted"/>
<reference evidence="1 2" key="1">
    <citation type="submission" date="2021-03" db="EMBL/GenBank/DDBJ databases">
        <title>Novel species identification of genus Shewanella.</title>
        <authorList>
            <person name="Liu G."/>
            <person name="Zhang Q."/>
        </authorList>
    </citation>
    <scope>NUCLEOTIDE SEQUENCE [LARGE SCALE GENOMIC DNA]</scope>
    <source>
        <strain evidence="1 2">FJAT-53726</strain>
    </source>
</reference>
<dbReference type="Proteomes" id="UP000663281">
    <property type="component" value="Chromosome"/>
</dbReference>
<dbReference type="EMBL" id="CP071504">
    <property type="protein sequence ID" value="QSX31441.1"/>
    <property type="molecule type" value="Genomic_DNA"/>
</dbReference>
<dbReference type="AlphaFoldDB" id="A0A975AM38"/>
<evidence type="ECO:0000313" key="1">
    <source>
        <dbReference type="EMBL" id="QSX31441.1"/>
    </source>
</evidence>
<organism evidence="1 2">
    <name type="scientific">Shewanella cyperi</name>
    <dbReference type="NCBI Taxonomy" id="2814292"/>
    <lineage>
        <taxon>Bacteria</taxon>
        <taxon>Pseudomonadati</taxon>
        <taxon>Pseudomonadota</taxon>
        <taxon>Gammaproteobacteria</taxon>
        <taxon>Alteromonadales</taxon>
        <taxon>Shewanellaceae</taxon>
        <taxon>Shewanella</taxon>
    </lineage>
</organism>
<accession>A0A975AM38</accession>
<name>A0A975AM38_9GAMM</name>